<name>A0A059WGR5_STRNR</name>
<dbReference type="Proteomes" id="UP000288351">
    <property type="component" value="Unassembled WGS sequence"/>
</dbReference>
<dbReference type="STRING" id="68570.DC74_6557"/>
<protein>
    <submittedName>
        <fullName evidence="1">Uncharacterized protein</fullName>
    </submittedName>
</protein>
<sequence length="58" mass="5955">MKTTAIMELVAGYEVYADSAELQVDAAVDAPASTPACAAATLSWIVSQFSGKTVKDGC</sequence>
<dbReference type="AlphaFoldDB" id="A0A059WGR5"/>
<comment type="caution">
    <text evidence="1">The sequence shown here is derived from an EMBL/GenBank/DDBJ whole genome shotgun (WGS) entry which is preliminary data.</text>
</comment>
<gene>
    <name evidence="1" type="ORF">SALB_07530</name>
</gene>
<evidence type="ECO:0000313" key="2">
    <source>
        <dbReference type="Proteomes" id="UP000288351"/>
    </source>
</evidence>
<dbReference type="NCBIfam" id="NF038146">
    <property type="entry name" value="LxmA_leader"/>
    <property type="match status" value="1"/>
</dbReference>
<dbReference type="eggNOG" id="ENOG5031XVG">
    <property type="taxonomic scope" value="Bacteria"/>
</dbReference>
<accession>A0A059WGR5</accession>
<organism evidence="1 2">
    <name type="scientific">Streptomyces noursei</name>
    <name type="common">Streptomyces albulus</name>
    <dbReference type="NCBI Taxonomy" id="1971"/>
    <lineage>
        <taxon>Bacteria</taxon>
        <taxon>Bacillati</taxon>
        <taxon>Actinomycetota</taxon>
        <taxon>Actinomycetes</taxon>
        <taxon>Kitasatosporales</taxon>
        <taxon>Streptomycetaceae</taxon>
        <taxon>Streptomyces</taxon>
    </lineage>
</organism>
<reference evidence="1 2" key="1">
    <citation type="journal article" date="2019" name="Microbiol. Resour. Announc.">
        <title>Draft Genome Sequence of the Most Traditional epsilon-Poly-l-Lysine Producer, Streptomyces albulus NBRC14147.</title>
        <authorList>
            <person name="Yamanaka K."/>
            <person name="Hamano Y."/>
        </authorList>
    </citation>
    <scope>NUCLEOTIDE SEQUENCE [LARGE SCALE GENOMIC DNA]</scope>
    <source>
        <strain evidence="1 2">NBRC 14147</strain>
    </source>
</reference>
<proteinExistence type="predicted"/>
<dbReference type="EMBL" id="BHXC01000007">
    <property type="protein sequence ID" value="GCB94729.1"/>
    <property type="molecule type" value="Genomic_DNA"/>
</dbReference>
<dbReference type="InterPro" id="IPR049906">
    <property type="entry name" value="LxmA-like_leader"/>
</dbReference>
<evidence type="ECO:0000313" key="1">
    <source>
        <dbReference type="EMBL" id="GCB94729.1"/>
    </source>
</evidence>
<dbReference type="RefSeq" id="WP_020929350.1">
    <property type="nucleotide sequence ID" value="NZ_BHXC01000007.1"/>
</dbReference>